<gene>
    <name evidence="1" type="ORF">FS935_21085</name>
</gene>
<accession>A0A5C6VC68</accession>
<dbReference type="AlphaFoldDB" id="A0A5C6VC68"/>
<dbReference type="RefSeq" id="WP_146950622.1">
    <property type="nucleotide sequence ID" value="NZ_VOQF01000021.1"/>
</dbReference>
<proteinExistence type="predicted"/>
<dbReference type="EMBL" id="VOQF01000021">
    <property type="protein sequence ID" value="TXC82196.1"/>
    <property type="molecule type" value="Genomic_DNA"/>
</dbReference>
<name>A0A5C6VC68_9BACI</name>
<dbReference type="OrthoDB" id="2002339at2"/>
<reference evidence="1 2" key="1">
    <citation type="journal article" date="2005" name="Int. J. Syst. Evol. Microbiol.">
        <title>Bacillus litoralis sp. nov., isolated from a tidal flat of the Yellow Sea in Korea.</title>
        <authorList>
            <person name="Yoon J.H."/>
            <person name="Oh T.K."/>
        </authorList>
    </citation>
    <scope>NUCLEOTIDE SEQUENCE [LARGE SCALE GENOMIC DNA]</scope>
    <source>
        <strain evidence="1 2">SW-211</strain>
    </source>
</reference>
<dbReference type="Proteomes" id="UP000321363">
    <property type="component" value="Unassembled WGS sequence"/>
</dbReference>
<keyword evidence="2" id="KW-1185">Reference proteome</keyword>
<evidence type="ECO:0000313" key="2">
    <source>
        <dbReference type="Proteomes" id="UP000321363"/>
    </source>
</evidence>
<evidence type="ECO:0000313" key="1">
    <source>
        <dbReference type="EMBL" id="TXC82196.1"/>
    </source>
</evidence>
<organism evidence="1 2">
    <name type="scientific">Metabacillus litoralis</name>
    <dbReference type="NCBI Taxonomy" id="152268"/>
    <lineage>
        <taxon>Bacteria</taxon>
        <taxon>Bacillati</taxon>
        <taxon>Bacillota</taxon>
        <taxon>Bacilli</taxon>
        <taxon>Bacillales</taxon>
        <taxon>Bacillaceae</taxon>
        <taxon>Metabacillus</taxon>
    </lineage>
</organism>
<protein>
    <submittedName>
        <fullName evidence="1">Uncharacterized protein</fullName>
    </submittedName>
</protein>
<sequence length="69" mass="8177">MRINRQTTFEDDEEVTYKDLMVAAGHIAKNEPTDEDQKNIDNRESPLNLRMQCEGLERKFKQFILADLY</sequence>
<comment type="caution">
    <text evidence="1">The sequence shown here is derived from an EMBL/GenBank/DDBJ whole genome shotgun (WGS) entry which is preliminary data.</text>
</comment>